<dbReference type="Proteomes" id="UP001226160">
    <property type="component" value="Unassembled WGS sequence"/>
</dbReference>
<gene>
    <name evidence="1" type="ORF">QPX54_07615</name>
</gene>
<comment type="caution">
    <text evidence="1">The sequence shown here is derived from an EMBL/GenBank/DDBJ whole genome shotgun (WGS) entry which is preliminary data.</text>
</comment>
<sequence length="79" mass="9079">MPKKFDQDAKDRVGRLVEDRILVENMSMQEACKIVAPKLGIAWHTARRWAQAARREGRVTNPLHEDLVAEVTKLRGENQ</sequence>
<protein>
    <submittedName>
        <fullName evidence="1">Transposase</fullName>
    </submittedName>
</protein>
<organism evidence="1 2">
    <name type="scientific">Corynebacterium propinquum</name>
    <dbReference type="NCBI Taxonomy" id="43769"/>
    <lineage>
        <taxon>Bacteria</taxon>
        <taxon>Bacillati</taxon>
        <taxon>Actinomycetota</taxon>
        <taxon>Actinomycetes</taxon>
        <taxon>Mycobacteriales</taxon>
        <taxon>Corynebacteriaceae</taxon>
        <taxon>Corynebacterium</taxon>
    </lineage>
</organism>
<reference evidence="1" key="1">
    <citation type="submission" date="2023-05" db="EMBL/GenBank/DDBJ databases">
        <title>Metabolic capabilities are highly conserved among human nasal-associated Corynebacterium species in pangenomic analyses.</title>
        <authorList>
            <person name="Tran T.H."/>
            <person name="Roberts A.Q."/>
            <person name="Escapa I.F."/>
            <person name="Gao W."/>
            <person name="Conlan S."/>
            <person name="Kong H."/>
            <person name="Segre J.A."/>
            <person name="Kelly M.S."/>
            <person name="Lemon K.P."/>
        </authorList>
    </citation>
    <scope>NUCLEOTIDE SEQUENCE</scope>
    <source>
        <strain evidence="1">KPL2654</strain>
    </source>
</reference>
<dbReference type="EMBL" id="JASNVP010000006">
    <property type="protein sequence ID" value="MDK4326368.1"/>
    <property type="molecule type" value="Genomic_DNA"/>
</dbReference>
<dbReference type="Gene3D" id="1.10.10.10">
    <property type="entry name" value="Winged helix-like DNA-binding domain superfamily/Winged helix DNA-binding domain"/>
    <property type="match status" value="1"/>
</dbReference>
<dbReference type="AlphaFoldDB" id="A0AAP4BUT4"/>
<name>A0AAP4BUT4_9CORY</name>
<evidence type="ECO:0000313" key="1">
    <source>
        <dbReference type="EMBL" id="MDK4326368.1"/>
    </source>
</evidence>
<dbReference type="InterPro" id="IPR036388">
    <property type="entry name" value="WH-like_DNA-bd_sf"/>
</dbReference>
<dbReference type="RefSeq" id="WP_284589794.1">
    <property type="nucleotide sequence ID" value="NZ_JASNVP010000006.1"/>
</dbReference>
<proteinExistence type="predicted"/>
<evidence type="ECO:0000313" key="2">
    <source>
        <dbReference type="Proteomes" id="UP001226160"/>
    </source>
</evidence>
<accession>A0AAP4BUT4</accession>